<gene>
    <name evidence="2" type="ORF">SAMN05421740_11564</name>
</gene>
<keyword evidence="1" id="KW-1133">Transmembrane helix</keyword>
<feature type="transmembrane region" description="Helical" evidence="1">
    <location>
        <begin position="60"/>
        <end position="79"/>
    </location>
</feature>
<organism evidence="2 3">
    <name type="scientific">Parapedobacter koreensis</name>
    <dbReference type="NCBI Taxonomy" id="332977"/>
    <lineage>
        <taxon>Bacteria</taxon>
        <taxon>Pseudomonadati</taxon>
        <taxon>Bacteroidota</taxon>
        <taxon>Sphingobacteriia</taxon>
        <taxon>Sphingobacteriales</taxon>
        <taxon>Sphingobacteriaceae</taxon>
        <taxon>Parapedobacter</taxon>
    </lineage>
</organism>
<dbReference type="STRING" id="332977.SAMN05421740_11564"/>
<dbReference type="Proteomes" id="UP000198916">
    <property type="component" value="Unassembled WGS sequence"/>
</dbReference>
<reference evidence="3" key="1">
    <citation type="submission" date="2016-10" db="EMBL/GenBank/DDBJ databases">
        <authorList>
            <person name="Varghese N."/>
            <person name="Submissions S."/>
        </authorList>
    </citation>
    <scope>NUCLEOTIDE SEQUENCE [LARGE SCALE GENOMIC DNA]</scope>
    <source>
        <strain evidence="3">Jip14</strain>
    </source>
</reference>
<protein>
    <submittedName>
        <fullName evidence="2">Uncharacterized protein</fullName>
    </submittedName>
</protein>
<dbReference type="AlphaFoldDB" id="A0A1H7UHE0"/>
<evidence type="ECO:0000313" key="3">
    <source>
        <dbReference type="Proteomes" id="UP000198916"/>
    </source>
</evidence>
<evidence type="ECO:0000256" key="1">
    <source>
        <dbReference type="SAM" id="Phobius"/>
    </source>
</evidence>
<keyword evidence="1" id="KW-0472">Membrane</keyword>
<keyword evidence="1" id="KW-0812">Transmembrane</keyword>
<accession>A0A1H7UHE0</accession>
<sequence>MKTMMLPCLVWQYIFLSLFLGQSFSFYFIQHLALFVWLMMNLIVLPITNVPKFQVHLFEAIKGISILIIAVGFPLAHFAHNYYQGNVKRTGREGGIAI</sequence>
<dbReference type="RefSeq" id="WP_090609359.1">
    <property type="nucleotide sequence ID" value="NZ_FNZR01000015.1"/>
</dbReference>
<keyword evidence="3" id="KW-1185">Reference proteome</keyword>
<dbReference type="OrthoDB" id="7564746at2"/>
<evidence type="ECO:0000313" key="2">
    <source>
        <dbReference type="EMBL" id="SEL96154.1"/>
    </source>
</evidence>
<proteinExistence type="predicted"/>
<dbReference type="EMBL" id="FNZR01000015">
    <property type="protein sequence ID" value="SEL96154.1"/>
    <property type="molecule type" value="Genomic_DNA"/>
</dbReference>
<name>A0A1H7UHE0_9SPHI</name>